<proteinExistence type="inferred from homology"/>
<evidence type="ECO:0000256" key="7">
    <source>
        <dbReference type="ARBA" id="ARBA00022553"/>
    </source>
</evidence>
<dbReference type="GO" id="GO:0005794">
    <property type="term" value="C:Golgi apparatus"/>
    <property type="evidence" value="ECO:0007669"/>
    <property type="project" value="UniProtKB-SubCell"/>
</dbReference>
<dbReference type="PANTHER" id="PTHR10555:SF170">
    <property type="entry name" value="FI18122P1"/>
    <property type="match status" value="1"/>
</dbReference>
<feature type="domain" description="PX" evidence="13">
    <location>
        <begin position="341"/>
        <end position="457"/>
    </location>
</feature>
<dbReference type="Gene3D" id="3.30.1520.10">
    <property type="entry name" value="Phox-like domain"/>
    <property type="match status" value="1"/>
</dbReference>
<dbReference type="GO" id="GO:0005829">
    <property type="term" value="C:cytosol"/>
    <property type="evidence" value="ECO:0007669"/>
    <property type="project" value="GOC"/>
</dbReference>
<feature type="compositionally biased region" description="Basic and acidic residues" evidence="12">
    <location>
        <begin position="76"/>
        <end position="85"/>
    </location>
</feature>
<dbReference type="InterPro" id="IPR001683">
    <property type="entry name" value="PX_dom"/>
</dbReference>
<evidence type="ECO:0000256" key="11">
    <source>
        <dbReference type="SAM" id="Coils"/>
    </source>
</evidence>
<dbReference type="Proteomes" id="UP000662931">
    <property type="component" value="Chromosome 1"/>
</dbReference>
<keyword evidence="15" id="KW-1185">Reference proteome</keyword>
<evidence type="ECO:0000256" key="5">
    <source>
        <dbReference type="ARBA" id="ARBA00022448"/>
    </source>
</evidence>
<feature type="region of interest" description="Disordered" evidence="12">
    <location>
        <begin position="461"/>
        <end position="486"/>
    </location>
</feature>
<evidence type="ECO:0000256" key="1">
    <source>
        <dbReference type="ARBA" id="ARBA00004287"/>
    </source>
</evidence>
<dbReference type="InterPro" id="IPR036871">
    <property type="entry name" value="PX_dom_sf"/>
</dbReference>
<protein>
    <recommendedName>
        <fullName evidence="13">PX domain-containing protein</fullName>
    </recommendedName>
</protein>
<evidence type="ECO:0000256" key="3">
    <source>
        <dbReference type="ARBA" id="ARBA00004555"/>
    </source>
</evidence>
<accession>A0A875S2E2</accession>
<dbReference type="KEGG" id="bnn:FOA43_001316"/>
<dbReference type="SMART" id="SM00312">
    <property type="entry name" value="PX"/>
    <property type="match status" value="1"/>
</dbReference>
<sequence>MDTFNETNVWGDSSLKRSTDLPRDHIGGHTGELPGTLTEDLDGQITDTANANANANADSDSYADPNAADSNPFTDYNDHDQSNDTKMMEEVDFRADFDDGRGTESRMHDAGAEAEAESEAQSEGRADADDIDEFKIQNELAATMQSLAVKADTYDDASAQNDAVASVDAAATSRRLLSSLTESDPVHIDEIVLPGADETLFRGQNDQGGPLDVLAMTDDSSEPLKSPNTIKNDSSERSLVSPNKKKTLLRRPRRVKSGVDTRHTDEVNIDPLTALQKAKTISKDAVETAKFAVSSRTNLIASLNKPLFQLDRQTVVPKGEETANSSLKSPQGKPTQELPSYSFDITVGDPIKVGEITNAHVVYTISTESDSPMLRTPQIEVTRRYRDFLWLYHQLLNNHLGYIIPPPPEKQVYGRFDDRFIENRRIALERMLSKISERPVFQNDPDFILFLQSAEFSEESHDREHAIKHGRDDDSPLFDDNTGSGSSPGSFFSSLMGLNMPKFVETDNFILERQNYTENLSNQLGSLSKSLDFILEKREELIRTQGELVKLISSLADIEVNSEVTELMTNFEELQKKIEQLMERSNLSQIMTIGATIDEYIRVIGSIRNCFENRFKLCSCVVNLEYQQSKKQKQLERVRANNHNQTDKLEKYEKELQAFDATLAKQQRFRDEFTRVLKSELARFEFEKVKEFKNVIEIYWEGLIESQKELIELWESFYSEIESK</sequence>
<feature type="compositionally biased region" description="Polar residues" evidence="12">
    <location>
        <begin position="226"/>
        <end position="241"/>
    </location>
</feature>
<name>A0A875S2E2_EENNA</name>
<keyword evidence="5" id="KW-0813">Transport</keyword>
<feature type="compositionally biased region" description="Basic and acidic residues" evidence="12">
    <location>
        <begin position="461"/>
        <end position="474"/>
    </location>
</feature>
<evidence type="ECO:0000313" key="15">
    <source>
        <dbReference type="Proteomes" id="UP000662931"/>
    </source>
</evidence>
<dbReference type="InterPro" id="IPR027267">
    <property type="entry name" value="AH/BAR_dom_sf"/>
</dbReference>
<evidence type="ECO:0000256" key="2">
    <source>
        <dbReference type="ARBA" id="ARBA00004496"/>
    </source>
</evidence>
<reference evidence="14" key="1">
    <citation type="submission" date="2020-10" db="EMBL/GenBank/DDBJ databases">
        <authorList>
            <person name="Roach M.J.R."/>
        </authorList>
    </citation>
    <scope>NUCLEOTIDE SEQUENCE</scope>
    <source>
        <strain evidence="14">CBS 1945</strain>
    </source>
</reference>
<feature type="compositionally biased region" description="Polar residues" evidence="12">
    <location>
        <begin position="322"/>
        <end position="339"/>
    </location>
</feature>
<feature type="compositionally biased region" description="Basic and acidic residues" evidence="12">
    <location>
        <begin position="14"/>
        <end position="27"/>
    </location>
</feature>
<gene>
    <name evidence="14" type="ORF">FOA43_001316</name>
</gene>
<evidence type="ECO:0000256" key="4">
    <source>
        <dbReference type="ARBA" id="ARBA00010883"/>
    </source>
</evidence>
<dbReference type="FunFam" id="3.30.1520.10:FF:000013">
    <property type="entry name" value="Putative Sorting nexin 3"/>
    <property type="match status" value="1"/>
</dbReference>
<dbReference type="GO" id="GO:0015031">
    <property type="term" value="P:protein transport"/>
    <property type="evidence" value="ECO:0007669"/>
    <property type="project" value="UniProtKB-KW"/>
</dbReference>
<feature type="compositionally biased region" description="Basic and acidic residues" evidence="12">
    <location>
        <begin position="97"/>
        <end position="111"/>
    </location>
</feature>
<evidence type="ECO:0000313" key="14">
    <source>
        <dbReference type="EMBL" id="QPG73999.1"/>
    </source>
</evidence>
<keyword evidence="7" id="KW-0597">Phosphoprotein</keyword>
<feature type="compositionally biased region" description="Polar residues" evidence="12">
    <location>
        <begin position="1"/>
        <end position="11"/>
    </location>
</feature>
<evidence type="ECO:0000256" key="10">
    <source>
        <dbReference type="ARBA" id="ARBA00023136"/>
    </source>
</evidence>
<comment type="subcellular location">
    <subcellularLocation>
        <location evidence="2">Cytoplasm</location>
    </subcellularLocation>
    <subcellularLocation>
        <location evidence="3">Golgi apparatus</location>
    </subcellularLocation>
    <subcellularLocation>
        <location evidence="1">Membrane</location>
        <topology evidence="1">Peripheral membrane protein</topology>
        <orientation evidence="1">Cytoplasmic side</orientation>
    </subcellularLocation>
</comment>
<dbReference type="Pfam" id="PF09325">
    <property type="entry name" value="Vps5"/>
    <property type="match status" value="1"/>
</dbReference>
<feature type="region of interest" description="Disordered" evidence="12">
    <location>
        <begin position="319"/>
        <end position="339"/>
    </location>
</feature>
<dbReference type="GO" id="GO:0045053">
    <property type="term" value="P:protein retention in Golgi apparatus"/>
    <property type="evidence" value="ECO:0007669"/>
    <property type="project" value="TreeGrafter"/>
</dbReference>
<evidence type="ECO:0000259" key="13">
    <source>
        <dbReference type="PROSITE" id="PS50195"/>
    </source>
</evidence>
<dbReference type="PANTHER" id="PTHR10555">
    <property type="entry name" value="SORTING NEXIN"/>
    <property type="match status" value="1"/>
</dbReference>
<dbReference type="CDD" id="cd06861">
    <property type="entry name" value="PX_Vps5p"/>
    <property type="match status" value="1"/>
</dbReference>
<dbReference type="GeneID" id="62194717"/>
<dbReference type="InterPro" id="IPR037868">
    <property type="entry name" value="PX_Vps5"/>
</dbReference>
<dbReference type="OrthoDB" id="271164at2759"/>
<dbReference type="GO" id="GO:0035091">
    <property type="term" value="F:phosphatidylinositol binding"/>
    <property type="evidence" value="ECO:0007669"/>
    <property type="project" value="InterPro"/>
</dbReference>
<dbReference type="GO" id="GO:0030904">
    <property type="term" value="C:retromer complex"/>
    <property type="evidence" value="ECO:0007669"/>
    <property type="project" value="UniProtKB-ARBA"/>
</dbReference>
<keyword evidence="9" id="KW-0333">Golgi apparatus</keyword>
<dbReference type="RefSeq" id="XP_038777564.1">
    <property type="nucleotide sequence ID" value="XM_038921636.1"/>
</dbReference>
<feature type="region of interest" description="Disordered" evidence="12">
    <location>
        <begin position="1"/>
        <end position="85"/>
    </location>
</feature>
<evidence type="ECO:0000256" key="12">
    <source>
        <dbReference type="SAM" id="MobiDB-lite"/>
    </source>
</evidence>
<dbReference type="Pfam" id="PF00787">
    <property type="entry name" value="PX"/>
    <property type="match status" value="1"/>
</dbReference>
<dbReference type="FunFam" id="1.20.1270.60:FF:000022">
    <property type="entry name" value="Sorting nexin 3 protein"/>
    <property type="match status" value="1"/>
</dbReference>
<dbReference type="GO" id="GO:0005768">
    <property type="term" value="C:endosome"/>
    <property type="evidence" value="ECO:0007669"/>
    <property type="project" value="TreeGrafter"/>
</dbReference>
<feature type="coiled-coil region" evidence="11">
    <location>
        <begin position="635"/>
        <end position="669"/>
    </location>
</feature>
<dbReference type="AlphaFoldDB" id="A0A875S2E2"/>
<organism evidence="14 15">
    <name type="scientific">Eeniella nana</name>
    <name type="common">Yeast</name>
    <name type="synonym">Brettanomyces nanus</name>
    <dbReference type="NCBI Taxonomy" id="13502"/>
    <lineage>
        <taxon>Eukaryota</taxon>
        <taxon>Fungi</taxon>
        <taxon>Dikarya</taxon>
        <taxon>Ascomycota</taxon>
        <taxon>Saccharomycotina</taxon>
        <taxon>Pichiomycetes</taxon>
        <taxon>Pichiales</taxon>
        <taxon>Pichiaceae</taxon>
        <taxon>Brettanomyces</taxon>
    </lineage>
</organism>
<feature type="region of interest" description="Disordered" evidence="12">
    <location>
        <begin position="217"/>
        <end position="246"/>
    </location>
</feature>
<keyword evidence="10" id="KW-0472">Membrane</keyword>
<dbReference type="EMBL" id="CP064812">
    <property type="protein sequence ID" value="QPG73999.1"/>
    <property type="molecule type" value="Genomic_DNA"/>
</dbReference>
<dbReference type="Gene3D" id="1.20.1270.60">
    <property type="entry name" value="Arfaptin homology (AH) domain/BAR domain"/>
    <property type="match status" value="1"/>
</dbReference>
<evidence type="ECO:0000256" key="6">
    <source>
        <dbReference type="ARBA" id="ARBA00022490"/>
    </source>
</evidence>
<evidence type="ECO:0000256" key="9">
    <source>
        <dbReference type="ARBA" id="ARBA00023034"/>
    </source>
</evidence>
<keyword evidence="8" id="KW-0653">Protein transport</keyword>
<dbReference type="SUPFAM" id="SSF64268">
    <property type="entry name" value="PX domain"/>
    <property type="match status" value="1"/>
</dbReference>
<keyword evidence="6" id="KW-0963">Cytoplasm</keyword>
<comment type="similarity">
    <text evidence="4">Belongs to the sorting nexin family.</text>
</comment>
<evidence type="ECO:0000256" key="8">
    <source>
        <dbReference type="ARBA" id="ARBA00022927"/>
    </source>
</evidence>
<dbReference type="InterPro" id="IPR015404">
    <property type="entry name" value="Vps5_C"/>
</dbReference>
<dbReference type="GO" id="GO:0042147">
    <property type="term" value="P:retrograde transport, endosome to Golgi"/>
    <property type="evidence" value="ECO:0007669"/>
    <property type="project" value="TreeGrafter"/>
</dbReference>
<feature type="compositionally biased region" description="Low complexity" evidence="12">
    <location>
        <begin position="49"/>
        <end position="71"/>
    </location>
</feature>
<feature type="region of interest" description="Disordered" evidence="12">
    <location>
        <begin position="97"/>
        <end position="128"/>
    </location>
</feature>
<keyword evidence="11" id="KW-0175">Coiled coil</keyword>
<dbReference type="PROSITE" id="PS50195">
    <property type="entry name" value="PX"/>
    <property type="match status" value="1"/>
</dbReference>